<proteinExistence type="predicted"/>
<gene>
    <name evidence="1" type="ORF">Q7514_30325</name>
</gene>
<keyword evidence="1" id="KW-0489">Methyltransferase</keyword>
<dbReference type="InterPro" id="IPR029063">
    <property type="entry name" value="SAM-dependent_MTases_sf"/>
</dbReference>
<reference evidence="1 2" key="1">
    <citation type="submission" date="2023-07" db="EMBL/GenBank/DDBJ databases">
        <authorList>
            <person name="Girao M."/>
            <person name="Carvalho M.F."/>
        </authorList>
    </citation>
    <scope>NUCLEOTIDE SEQUENCE [LARGE SCALE GENOMIC DNA]</scope>
    <source>
        <strain evidence="1 2">YIM65754</strain>
    </source>
</reference>
<dbReference type="Proteomes" id="UP001336020">
    <property type="component" value="Unassembled WGS sequence"/>
</dbReference>
<keyword evidence="1" id="KW-0808">Transferase</keyword>
<dbReference type="Pfam" id="PF13489">
    <property type="entry name" value="Methyltransf_23"/>
    <property type="match status" value="1"/>
</dbReference>
<dbReference type="GO" id="GO:0032259">
    <property type="term" value="P:methylation"/>
    <property type="evidence" value="ECO:0007669"/>
    <property type="project" value="UniProtKB-KW"/>
</dbReference>
<dbReference type="Gene3D" id="3.40.50.150">
    <property type="entry name" value="Vaccinia Virus protein VP39"/>
    <property type="match status" value="1"/>
</dbReference>
<dbReference type="InterPro" id="IPR016584">
    <property type="entry name" value="MeTrfase_VrtF"/>
</dbReference>
<name>A0ABU7LJV7_9NOCA</name>
<dbReference type="CDD" id="cd02440">
    <property type="entry name" value="AdoMet_MTases"/>
    <property type="match status" value="1"/>
</dbReference>
<protein>
    <submittedName>
        <fullName evidence="1">Class I SAM-dependent methyltransferase</fullName>
        <ecNumber evidence="1">2.1.-.-</ecNumber>
    </submittedName>
</protein>
<evidence type="ECO:0000313" key="1">
    <source>
        <dbReference type="EMBL" id="MEE2061830.1"/>
    </source>
</evidence>
<organism evidence="1 2">
    <name type="scientific">Rhodococcus artemisiae</name>
    <dbReference type="NCBI Taxonomy" id="714159"/>
    <lineage>
        <taxon>Bacteria</taxon>
        <taxon>Bacillati</taxon>
        <taxon>Actinomycetota</taxon>
        <taxon>Actinomycetes</taxon>
        <taxon>Mycobacteriales</taxon>
        <taxon>Nocardiaceae</taxon>
        <taxon>Rhodococcus</taxon>
    </lineage>
</organism>
<dbReference type="PIRSF" id="PIRSF011491">
    <property type="entry name" value="Mtase_YbcY_prd"/>
    <property type="match status" value="1"/>
</dbReference>
<sequence length="226" mass="24615">MGFEGVSKEERAGAAVYSKAFLTIYDLYVLTLSNKFAWQCPREEMLEHYQRNVSANHLDIGPGSGWYLREAQWPAATTVALMDLNTNSLDMAASRLAERGISTTLHSGSILAPFAADMGQYNSVAANFVMHCVPGDWPEKGIAFNHIASVLADDGVFFGSTILARGVQQNPIAKTLTLLYNGPIKAFHNSSDDLDGLKDALSQAFDDVDVQVTGTVALWTARAPRR</sequence>
<accession>A0ABU7LJV7</accession>
<dbReference type="SUPFAM" id="SSF53335">
    <property type="entry name" value="S-adenosyl-L-methionine-dependent methyltransferases"/>
    <property type="match status" value="1"/>
</dbReference>
<dbReference type="EC" id="2.1.-.-" evidence="1"/>
<dbReference type="GO" id="GO:0008168">
    <property type="term" value="F:methyltransferase activity"/>
    <property type="evidence" value="ECO:0007669"/>
    <property type="project" value="UniProtKB-KW"/>
</dbReference>
<dbReference type="EMBL" id="JAUTXY010000022">
    <property type="protein sequence ID" value="MEE2061830.1"/>
    <property type="molecule type" value="Genomic_DNA"/>
</dbReference>
<evidence type="ECO:0000313" key="2">
    <source>
        <dbReference type="Proteomes" id="UP001336020"/>
    </source>
</evidence>
<keyword evidence="2" id="KW-1185">Reference proteome</keyword>
<comment type="caution">
    <text evidence="1">The sequence shown here is derived from an EMBL/GenBank/DDBJ whole genome shotgun (WGS) entry which is preliminary data.</text>
</comment>